<sequence>MADVKDLTDGDSTKGVIVRDDAELILEGNFKPHYLDVPSLEASLHYAALQRLREDDMFNVPQSQRTSLMARIFAPKIPNLSNEIPLTTDVEKSPKTSRTTVSEEEKRTAQRALRTASWVSVFYLITTEYIALFDTENVCVKNAQGLSQISKGHVCFSLLAIIWMLLGMGLGQIRSLKNFGGMLSYNVNGGKPSHFRWVVIAHSAIWINLVAIFLTMGAIAHSPPNFASALTQNNIPKGPIIVKAIVNQPFAPQLVGVMQMSTSQLVIVTIYMVFGIYVYAFQGQFAINPANQGISKFGLQTAGNVLTLVSGLIAAALYGNIGIKVIYSTIIEELFNGPQLLSRSGRMLWTVMVISYWALAFIIASAIPQFSNVNAAICILQFSYTFPPILYAGFIIQRDALQGQPEFTPGANVGELRNDTWWNWSRWRRGFARRWWLNTFNILLGIAALALAGLGSFSSIEGIITTFKTSGSATSFGCKSPV</sequence>
<evidence type="ECO:0000313" key="2">
    <source>
        <dbReference type="EMBL" id="GJJ09160.1"/>
    </source>
</evidence>
<reference evidence="2" key="1">
    <citation type="submission" date="2021-10" db="EMBL/GenBank/DDBJ databases">
        <title>De novo Genome Assembly of Clathrus columnatus (Basidiomycota, Fungi) Using Illumina and Nanopore Sequence Data.</title>
        <authorList>
            <person name="Ogiso-Tanaka E."/>
            <person name="Itagaki H."/>
            <person name="Hosoya T."/>
            <person name="Hosaka K."/>
        </authorList>
    </citation>
    <scope>NUCLEOTIDE SEQUENCE</scope>
    <source>
        <strain evidence="2">MO-923</strain>
    </source>
</reference>
<dbReference type="EMBL" id="BPWL01000004">
    <property type="protein sequence ID" value="GJJ09160.1"/>
    <property type="molecule type" value="Genomic_DNA"/>
</dbReference>
<comment type="caution">
    <text evidence="2">The sequence shown here is derived from an EMBL/GenBank/DDBJ whole genome shotgun (WGS) entry which is preliminary data.</text>
</comment>
<feature type="transmembrane region" description="Helical" evidence="1">
    <location>
        <begin position="305"/>
        <end position="327"/>
    </location>
</feature>
<feature type="transmembrane region" description="Helical" evidence="1">
    <location>
        <begin position="435"/>
        <end position="457"/>
    </location>
</feature>
<keyword evidence="1" id="KW-1133">Transmembrane helix</keyword>
<feature type="transmembrane region" description="Helical" evidence="1">
    <location>
        <begin position="348"/>
        <end position="367"/>
    </location>
</feature>
<gene>
    <name evidence="2" type="ORF">Clacol_003382</name>
</gene>
<evidence type="ECO:0000313" key="3">
    <source>
        <dbReference type="Proteomes" id="UP001050691"/>
    </source>
</evidence>
<keyword evidence="3" id="KW-1185">Reference proteome</keyword>
<keyword evidence="1" id="KW-0472">Membrane</keyword>
<protein>
    <recommendedName>
        <fullName evidence="4">Amino acid transporter transmembrane domain-containing protein</fullName>
    </recommendedName>
</protein>
<name>A0AAV5AB56_9AGAM</name>
<evidence type="ECO:0008006" key="4">
    <source>
        <dbReference type="Google" id="ProtNLM"/>
    </source>
</evidence>
<evidence type="ECO:0000256" key="1">
    <source>
        <dbReference type="SAM" id="Phobius"/>
    </source>
</evidence>
<organism evidence="2 3">
    <name type="scientific">Clathrus columnatus</name>
    <dbReference type="NCBI Taxonomy" id="1419009"/>
    <lineage>
        <taxon>Eukaryota</taxon>
        <taxon>Fungi</taxon>
        <taxon>Dikarya</taxon>
        <taxon>Basidiomycota</taxon>
        <taxon>Agaricomycotina</taxon>
        <taxon>Agaricomycetes</taxon>
        <taxon>Phallomycetidae</taxon>
        <taxon>Phallales</taxon>
        <taxon>Clathraceae</taxon>
        <taxon>Clathrus</taxon>
    </lineage>
</organism>
<feature type="transmembrane region" description="Helical" evidence="1">
    <location>
        <begin position="265"/>
        <end position="285"/>
    </location>
</feature>
<dbReference type="AlphaFoldDB" id="A0AAV5AB56"/>
<keyword evidence="1" id="KW-0812">Transmembrane</keyword>
<feature type="transmembrane region" description="Helical" evidence="1">
    <location>
        <begin position="154"/>
        <end position="175"/>
    </location>
</feature>
<feature type="transmembrane region" description="Helical" evidence="1">
    <location>
        <begin position="373"/>
        <end position="396"/>
    </location>
</feature>
<proteinExistence type="predicted"/>
<accession>A0AAV5AB56</accession>
<feature type="transmembrane region" description="Helical" evidence="1">
    <location>
        <begin position="195"/>
        <end position="220"/>
    </location>
</feature>
<dbReference type="Proteomes" id="UP001050691">
    <property type="component" value="Unassembled WGS sequence"/>
</dbReference>